<comment type="caution">
    <text evidence="1">The sequence shown here is derived from an EMBL/GenBank/DDBJ whole genome shotgun (WGS) entry which is preliminary data.</text>
</comment>
<protein>
    <submittedName>
        <fullName evidence="1">Uncharacterized protein</fullName>
    </submittedName>
</protein>
<proteinExistence type="predicted"/>
<dbReference type="EMBL" id="MU854778">
    <property type="protein sequence ID" value="KAK4031522.1"/>
    <property type="molecule type" value="Genomic_DNA"/>
</dbReference>
<name>A0AAN6P662_9PEZI</name>
<organism evidence="1 2">
    <name type="scientific">Parachaetomium inaequale</name>
    <dbReference type="NCBI Taxonomy" id="2588326"/>
    <lineage>
        <taxon>Eukaryota</taxon>
        <taxon>Fungi</taxon>
        <taxon>Dikarya</taxon>
        <taxon>Ascomycota</taxon>
        <taxon>Pezizomycotina</taxon>
        <taxon>Sordariomycetes</taxon>
        <taxon>Sordariomycetidae</taxon>
        <taxon>Sordariales</taxon>
        <taxon>Chaetomiaceae</taxon>
        <taxon>Parachaetomium</taxon>
    </lineage>
</organism>
<gene>
    <name evidence="1" type="ORF">C8A01DRAFT_42038</name>
</gene>
<feature type="non-terminal residue" evidence="1">
    <location>
        <position position="1"/>
    </location>
</feature>
<accession>A0AAN6P662</accession>
<keyword evidence="2" id="KW-1185">Reference proteome</keyword>
<dbReference type="Proteomes" id="UP001303115">
    <property type="component" value="Unassembled WGS sequence"/>
</dbReference>
<dbReference type="AlphaFoldDB" id="A0AAN6P662"/>
<reference evidence="2" key="1">
    <citation type="journal article" date="2023" name="Mol. Phylogenet. Evol.">
        <title>Genome-scale phylogeny and comparative genomics of the fungal order Sordariales.</title>
        <authorList>
            <person name="Hensen N."/>
            <person name="Bonometti L."/>
            <person name="Westerberg I."/>
            <person name="Brannstrom I.O."/>
            <person name="Guillou S."/>
            <person name="Cros-Aarteil S."/>
            <person name="Calhoun S."/>
            <person name="Haridas S."/>
            <person name="Kuo A."/>
            <person name="Mondo S."/>
            <person name="Pangilinan J."/>
            <person name="Riley R."/>
            <person name="LaButti K."/>
            <person name="Andreopoulos B."/>
            <person name="Lipzen A."/>
            <person name="Chen C."/>
            <person name="Yan M."/>
            <person name="Daum C."/>
            <person name="Ng V."/>
            <person name="Clum A."/>
            <person name="Steindorff A."/>
            <person name="Ohm R.A."/>
            <person name="Martin F."/>
            <person name="Silar P."/>
            <person name="Natvig D.O."/>
            <person name="Lalanne C."/>
            <person name="Gautier V."/>
            <person name="Ament-Velasquez S.L."/>
            <person name="Kruys A."/>
            <person name="Hutchinson M.I."/>
            <person name="Powell A.J."/>
            <person name="Barry K."/>
            <person name="Miller A.N."/>
            <person name="Grigoriev I.V."/>
            <person name="Debuchy R."/>
            <person name="Gladieux P."/>
            <person name="Hiltunen Thoren M."/>
            <person name="Johannesson H."/>
        </authorList>
    </citation>
    <scope>NUCLEOTIDE SEQUENCE [LARGE SCALE GENOMIC DNA]</scope>
    <source>
        <strain evidence="2">CBS 284.82</strain>
    </source>
</reference>
<evidence type="ECO:0000313" key="2">
    <source>
        <dbReference type="Proteomes" id="UP001303115"/>
    </source>
</evidence>
<evidence type="ECO:0000313" key="1">
    <source>
        <dbReference type="EMBL" id="KAK4031522.1"/>
    </source>
</evidence>
<sequence>AVSQLTYGNDENCDTETMALQIAWLNDRYRSQSVYFALLGAPGLDLEAFPAPQVKKTFLFLQHQGIWSVACVKRWPDQVIMFDGTSEKPSERLREDRHRCIRLKDLRDAVKGQLAQLGVPDTVYVSQHKIVSHANETYSATSCLAWAEAKFSRWRINHNWDEFEHPCWLPSTDICAEFAVMTDNGETD</sequence>